<evidence type="ECO:0008006" key="4">
    <source>
        <dbReference type="Google" id="ProtNLM"/>
    </source>
</evidence>
<protein>
    <recommendedName>
        <fullName evidence="4">Outer membrane protein beta-barrel domain-containing protein</fullName>
    </recommendedName>
</protein>
<gene>
    <name evidence="2" type="ORF">SAMN04487942_2047</name>
</gene>
<keyword evidence="3" id="KW-1185">Reference proteome</keyword>
<feature type="signal peptide" evidence="1">
    <location>
        <begin position="1"/>
        <end position="19"/>
    </location>
</feature>
<dbReference type="OrthoDB" id="1335319at2"/>
<name>A0A1H8MUC8_9FLAO</name>
<dbReference type="STRING" id="604089.SAMN04487942_2047"/>
<dbReference type="RefSeq" id="WP_091170383.1">
    <property type="nucleotide sequence ID" value="NZ_CBCSFM010000002.1"/>
</dbReference>
<proteinExistence type="predicted"/>
<feature type="chain" id="PRO_5011491671" description="Outer membrane protein beta-barrel domain-containing protein" evidence="1">
    <location>
        <begin position="20"/>
        <end position="207"/>
    </location>
</feature>
<dbReference type="AlphaFoldDB" id="A0A1H8MUC8"/>
<evidence type="ECO:0000256" key="1">
    <source>
        <dbReference type="SAM" id="SignalP"/>
    </source>
</evidence>
<accession>A0A1H8MUC8</accession>
<organism evidence="2 3">
    <name type="scientific">Flavobacterium sinopsychrotolerans</name>
    <dbReference type="NCBI Taxonomy" id="604089"/>
    <lineage>
        <taxon>Bacteria</taxon>
        <taxon>Pseudomonadati</taxon>
        <taxon>Bacteroidota</taxon>
        <taxon>Flavobacteriia</taxon>
        <taxon>Flavobacteriales</taxon>
        <taxon>Flavobacteriaceae</taxon>
        <taxon>Flavobacterium</taxon>
    </lineage>
</organism>
<reference evidence="3" key="1">
    <citation type="submission" date="2016-10" db="EMBL/GenBank/DDBJ databases">
        <authorList>
            <person name="Varghese N."/>
            <person name="Submissions S."/>
        </authorList>
    </citation>
    <scope>NUCLEOTIDE SEQUENCE [LARGE SCALE GENOMIC DNA]</scope>
    <source>
        <strain evidence="3">CGMCC 1.8704</strain>
    </source>
</reference>
<dbReference type="PROSITE" id="PS51257">
    <property type="entry name" value="PROKAR_LIPOPROTEIN"/>
    <property type="match status" value="1"/>
</dbReference>
<evidence type="ECO:0000313" key="3">
    <source>
        <dbReference type="Proteomes" id="UP000198657"/>
    </source>
</evidence>
<dbReference type="EMBL" id="FODN01000004">
    <property type="protein sequence ID" value="SEO20995.1"/>
    <property type="molecule type" value="Genomic_DNA"/>
</dbReference>
<keyword evidence="1" id="KW-0732">Signal</keyword>
<dbReference type="Proteomes" id="UP000198657">
    <property type="component" value="Unassembled WGS sequence"/>
</dbReference>
<evidence type="ECO:0000313" key="2">
    <source>
        <dbReference type="EMBL" id="SEO20995.1"/>
    </source>
</evidence>
<sequence length="207" mass="23284">MMKNYLLLVMLIASCQLFSQEIYLNTGKNFTKYNYKNGFGQADPDLQSGTGNFYEIGFNKPLPNKHMLYSYGLSLNEYNALGGNVANSYSWETKYLGLKAGLGFSFFPMDDLHKLNFLVQAGILGETIIYGKQKMDGAYYDLVHQKEFSGVVVEPSMGFQVKYRVPSFGSLSVGYNLGQTYNVSNSTTEKISFMTHQLQLGVHFPIN</sequence>